<proteinExistence type="inferred from homology"/>
<gene>
    <name evidence="3" type="ORF">TeGR_g14643</name>
</gene>
<dbReference type="PROSITE" id="PS51475">
    <property type="entry name" value="PROTEASOME_ALPHA_2"/>
    <property type="match status" value="1"/>
</dbReference>
<dbReference type="SUPFAM" id="SSF56235">
    <property type="entry name" value="N-terminal nucleophile aminohydrolases (Ntn hydrolases)"/>
    <property type="match status" value="1"/>
</dbReference>
<keyword evidence="1 2" id="KW-0647">Proteasome</keyword>
<evidence type="ECO:0000313" key="3">
    <source>
        <dbReference type="EMBL" id="GMI34131.1"/>
    </source>
</evidence>
<accession>A0ABQ6MW69</accession>
<dbReference type="InterPro" id="IPR050115">
    <property type="entry name" value="Proteasome_alpha"/>
</dbReference>
<evidence type="ECO:0008006" key="5">
    <source>
        <dbReference type="Google" id="ProtNLM"/>
    </source>
</evidence>
<evidence type="ECO:0000256" key="2">
    <source>
        <dbReference type="PROSITE-ProRule" id="PRU00808"/>
    </source>
</evidence>
<sequence>PDGRIFQVEYAGKAVDNAGTALGVLCSDGIVLAVQRELSAKMLVAGSASQRRIHKVDDHVGVGFTGAPADGRQVVNRAAEECVSYRDTYGVPIPGHVLAERLSQYVHYFTLHGALRPFGSSVIVAAFDEDADDFGLYMVDPSGMHYKYYGCAAGKGRASAKTELEKVDNAGMTVKEGVKELAR</sequence>
<dbReference type="Gene3D" id="3.60.20.10">
    <property type="entry name" value="Glutamine Phosphoribosylpyrophosphate, subunit 1, domain 1"/>
    <property type="match status" value="1"/>
</dbReference>
<keyword evidence="4" id="KW-1185">Reference proteome</keyword>
<name>A0ABQ6MW69_9STRA</name>
<dbReference type="InterPro" id="IPR023332">
    <property type="entry name" value="Proteasome_alpha-type"/>
</dbReference>
<dbReference type="PANTHER" id="PTHR11599">
    <property type="entry name" value="PROTEASOME SUBUNIT ALPHA/BETA"/>
    <property type="match status" value="1"/>
</dbReference>
<dbReference type="EMBL" id="BRYB01000622">
    <property type="protein sequence ID" value="GMI34131.1"/>
    <property type="molecule type" value="Genomic_DNA"/>
</dbReference>
<dbReference type="InterPro" id="IPR029055">
    <property type="entry name" value="Ntn_hydrolases_N"/>
</dbReference>
<feature type="non-terminal residue" evidence="3">
    <location>
        <position position="1"/>
    </location>
</feature>
<comment type="similarity">
    <text evidence="2">Belongs to the peptidase T1A family.</text>
</comment>
<protein>
    <recommendedName>
        <fullName evidence="5">Proteasome subunit alpha type</fullName>
    </recommendedName>
</protein>
<dbReference type="Proteomes" id="UP001165060">
    <property type="component" value="Unassembled WGS sequence"/>
</dbReference>
<evidence type="ECO:0000256" key="1">
    <source>
        <dbReference type="ARBA" id="ARBA00022942"/>
    </source>
</evidence>
<dbReference type="Pfam" id="PF00227">
    <property type="entry name" value="Proteasome"/>
    <property type="match status" value="1"/>
</dbReference>
<dbReference type="InterPro" id="IPR001353">
    <property type="entry name" value="Proteasome_sua/b"/>
</dbReference>
<reference evidence="3 4" key="1">
    <citation type="journal article" date="2023" name="Commun. Biol.">
        <title>Genome analysis of Parmales, the sister group of diatoms, reveals the evolutionary specialization of diatoms from phago-mixotrophs to photoautotrophs.</title>
        <authorList>
            <person name="Ban H."/>
            <person name="Sato S."/>
            <person name="Yoshikawa S."/>
            <person name="Yamada K."/>
            <person name="Nakamura Y."/>
            <person name="Ichinomiya M."/>
            <person name="Sato N."/>
            <person name="Blanc-Mathieu R."/>
            <person name="Endo H."/>
            <person name="Kuwata A."/>
            <person name="Ogata H."/>
        </authorList>
    </citation>
    <scope>NUCLEOTIDE SEQUENCE [LARGE SCALE GENOMIC DNA]</scope>
</reference>
<organism evidence="3 4">
    <name type="scientific">Tetraparma gracilis</name>
    <dbReference type="NCBI Taxonomy" id="2962635"/>
    <lineage>
        <taxon>Eukaryota</taxon>
        <taxon>Sar</taxon>
        <taxon>Stramenopiles</taxon>
        <taxon>Ochrophyta</taxon>
        <taxon>Bolidophyceae</taxon>
        <taxon>Parmales</taxon>
        <taxon>Triparmaceae</taxon>
        <taxon>Tetraparma</taxon>
    </lineage>
</organism>
<evidence type="ECO:0000313" key="4">
    <source>
        <dbReference type="Proteomes" id="UP001165060"/>
    </source>
</evidence>
<comment type="caution">
    <text evidence="3">The sequence shown here is derived from an EMBL/GenBank/DDBJ whole genome shotgun (WGS) entry which is preliminary data.</text>
</comment>